<reference evidence="2" key="1">
    <citation type="submission" date="2021-01" db="EMBL/GenBank/DDBJ databases">
        <authorList>
            <consortium name="Genoscope - CEA"/>
            <person name="William W."/>
        </authorList>
    </citation>
    <scope>NUCLEOTIDE SEQUENCE</scope>
</reference>
<feature type="compositionally biased region" description="Basic and acidic residues" evidence="1">
    <location>
        <begin position="32"/>
        <end position="54"/>
    </location>
</feature>
<dbReference type="Proteomes" id="UP001295469">
    <property type="component" value="Chromosome C07"/>
</dbReference>
<evidence type="ECO:0000256" key="1">
    <source>
        <dbReference type="SAM" id="MobiDB-lite"/>
    </source>
</evidence>
<organism evidence="2">
    <name type="scientific">Brassica napus</name>
    <name type="common">Rape</name>
    <dbReference type="NCBI Taxonomy" id="3708"/>
    <lineage>
        <taxon>Eukaryota</taxon>
        <taxon>Viridiplantae</taxon>
        <taxon>Streptophyta</taxon>
        <taxon>Embryophyta</taxon>
        <taxon>Tracheophyta</taxon>
        <taxon>Spermatophyta</taxon>
        <taxon>Magnoliopsida</taxon>
        <taxon>eudicotyledons</taxon>
        <taxon>Gunneridae</taxon>
        <taxon>Pentapetalae</taxon>
        <taxon>rosids</taxon>
        <taxon>malvids</taxon>
        <taxon>Brassicales</taxon>
        <taxon>Brassicaceae</taxon>
        <taxon>Brassiceae</taxon>
        <taxon>Brassica</taxon>
    </lineage>
</organism>
<gene>
    <name evidence="2" type="ORF">DARMORV10_C07P12310.1</name>
</gene>
<protein>
    <submittedName>
        <fullName evidence="2">(rape) hypothetical protein</fullName>
    </submittedName>
</protein>
<dbReference type="AlphaFoldDB" id="A0A816LWD3"/>
<evidence type="ECO:0000313" key="2">
    <source>
        <dbReference type="EMBL" id="CAF1963477.1"/>
    </source>
</evidence>
<proteinExistence type="predicted"/>
<feature type="region of interest" description="Disordered" evidence="1">
    <location>
        <begin position="32"/>
        <end position="60"/>
    </location>
</feature>
<dbReference type="EMBL" id="HG994371">
    <property type="protein sequence ID" value="CAF1963477.1"/>
    <property type="molecule type" value="Genomic_DNA"/>
</dbReference>
<sequence length="60" mass="7186">MIWFGTPIDSAAVRERRLQENWYKRLFSHAVKSDGDWRSNSRRPESEFSHEKCVEVSMQN</sequence>
<name>A0A816LWD3_BRANA</name>
<accession>A0A816LWD3</accession>